<dbReference type="Gene3D" id="1.10.530.10">
    <property type="match status" value="1"/>
</dbReference>
<gene>
    <name evidence="9" type="ORF">CTOB1V02_LOCUS8089</name>
</gene>
<evidence type="ECO:0000256" key="2">
    <source>
        <dbReference type="ARBA" id="ARBA00010859"/>
    </source>
</evidence>
<dbReference type="EC" id="3.2.1.17" evidence="3"/>
<protein>
    <recommendedName>
        <fullName evidence="3">lysozyme</fullName>
        <ecNumber evidence="3">3.2.1.17</ecNumber>
    </recommendedName>
</protein>
<keyword evidence="4" id="KW-0081">Bacteriolytic enzyme</keyword>
<reference evidence="9" key="1">
    <citation type="submission" date="2020-11" db="EMBL/GenBank/DDBJ databases">
        <authorList>
            <person name="Tran Van P."/>
        </authorList>
    </citation>
    <scope>NUCLEOTIDE SEQUENCE</scope>
</reference>
<evidence type="ECO:0000259" key="8">
    <source>
        <dbReference type="PROSITE" id="PS00128"/>
    </source>
</evidence>
<dbReference type="PANTHER" id="PTHR11407:SF63">
    <property type="entry name" value="LYSOZYME C"/>
    <property type="match status" value="1"/>
</dbReference>
<feature type="domain" description="Glycosyl hydrolases family 22 (GH22)" evidence="8">
    <location>
        <begin position="158"/>
        <end position="176"/>
    </location>
</feature>
<dbReference type="GO" id="GO:0003796">
    <property type="term" value="F:lysozyme activity"/>
    <property type="evidence" value="ECO:0007669"/>
    <property type="project" value="UniProtKB-EC"/>
</dbReference>
<keyword evidence="5" id="KW-1015">Disulfide bond</keyword>
<dbReference type="Pfam" id="PF00062">
    <property type="entry name" value="Lys"/>
    <property type="match status" value="1"/>
</dbReference>
<dbReference type="GO" id="GO:0031640">
    <property type="term" value="P:killing of cells of another organism"/>
    <property type="evidence" value="ECO:0007669"/>
    <property type="project" value="UniProtKB-KW"/>
</dbReference>
<keyword evidence="6" id="KW-0378">Hydrolase</keyword>
<evidence type="ECO:0000256" key="5">
    <source>
        <dbReference type="ARBA" id="ARBA00023157"/>
    </source>
</evidence>
<dbReference type="SMART" id="SM00263">
    <property type="entry name" value="LYZ1"/>
    <property type="match status" value="1"/>
</dbReference>
<evidence type="ECO:0000256" key="3">
    <source>
        <dbReference type="ARBA" id="ARBA00012732"/>
    </source>
</evidence>
<dbReference type="SUPFAM" id="SSF53955">
    <property type="entry name" value="Lysozyme-like"/>
    <property type="match status" value="1"/>
</dbReference>
<sequence length="215" mass="24435">MNYFRTGSLPDSYSRSTDGLVGLVELPPHLAFVSLVDVNKSYKKAKYPKNKSVRVPPKDFCITKCWKENDTMDVFGFLVAATLIAHASAKVYGRCELARELVNVHGISRAAVGDWVCLMYKESSYRTYVTHTNTDGSTDYGILQINNRYWCDPPTNGCNMSCRNLLNNDLRDDMKCAKIIYKEWQTRPLGGFSAWNGWKYGCRGTDVEAYVRDCF</sequence>
<dbReference type="EMBL" id="OB662548">
    <property type="protein sequence ID" value="CAD7230227.1"/>
    <property type="molecule type" value="Genomic_DNA"/>
</dbReference>
<dbReference type="AlphaFoldDB" id="A0A7R8WGZ5"/>
<name>A0A7R8WGZ5_9CRUS</name>
<evidence type="ECO:0000256" key="6">
    <source>
        <dbReference type="ARBA" id="ARBA00023295"/>
    </source>
</evidence>
<evidence type="ECO:0000256" key="1">
    <source>
        <dbReference type="ARBA" id="ARBA00000632"/>
    </source>
</evidence>
<organism evidence="9">
    <name type="scientific">Cyprideis torosa</name>
    <dbReference type="NCBI Taxonomy" id="163714"/>
    <lineage>
        <taxon>Eukaryota</taxon>
        <taxon>Metazoa</taxon>
        <taxon>Ecdysozoa</taxon>
        <taxon>Arthropoda</taxon>
        <taxon>Crustacea</taxon>
        <taxon>Oligostraca</taxon>
        <taxon>Ostracoda</taxon>
        <taxon>Podocopa</taxon>
        <taxon>Podocopida</taxon>
        <taxon>Cytherocopina</taxon>
        <taxon>Cytheroidea</taxon>
        <taxon>Cytherideidae</taxon>
        <taxon>Cyprideis</taxon>
    </lineage>
</organism>
<dbReference type="OrthoDB" id="17373at2759"/>
<dbReference type="FunFam" id="1.10.530.10:FF:000001">
    <property type="entry name" value="Lysozyme C"/>
    <property type="match status" value="1"/>
</dbReference>
<dbReference type="InterPro" id="IPR001916">
    <property type="entry name" value="Glyco_hydro_22"/>
</dbReference>
<evidence type="ECO:0000256" key="4">
    <source>
        <dbReference type="ARBA" id="ARBA00022638"/>
    </source>
</evidence>
<keyword evidence="4" id="KW-0929">Antimicrobial</keyword>
<dbReference type="PRINTS" id="PR00135">
    <property type="entry name" value="LYZLACT"/>
</dbReference>
<dbReference type="PROSITE" id="PS00128">
    <property type="entry name" value="GLYCOSYL_HYDROL_F22_1"/>
    <property type="match status" value="1"/>
</dbReference>
<comment type="catalytic activity">
    <reaction evidence="1">
        <text>Hydrolysis of (1-&gt;4)-beta-linkages between N-acetylmuramic acid and N-acetyl-D-glucosamine residues in a peptidoglycan and between N-acetyl-D-glucosamine residues in chitodextrins.</text>
        <dbReference type="EC" id="3.2.1.17"/>
    </reaction>
</comment>
<proteinExistence type="inferred from homology"/>
<dbReference type="InterPro" id="IPR019799">
    <property type="entry name" value="Glyco_hydro_22_CS"/>
</dbReference>
<accession>A0A7R8WGZ5</accession>
<comment type="similarity">
    <text evidence="2 7">Belongs to the glycosyl hydrolase 22 family.</text>
</comment>
<dbReference type="PANTHER" id="PTHR11407">
    <property type="entry name" value="LYSOZYME C"/>
    <property type="match status" value="1"/>
</dbReference>
<dbReference type="InterPro" id="IPR023346">
    <property type="entry name" value="Lysozyme-like_dom_sf"/>
</dbReference>
<dbReference type="PROSITE" id="PS51348">
    <property type="entry name" value="GLYCOSYL_HYDROL_F22_2"/>
    <property type="match status" value="1"/>
</dbReference>
<evidence type="ECO:0000313" key="9">
    <source>
        <dbReference type="EMBL" id="CAD7230227.1"/>
    </source>
</evidence>
<evidence type="ECO:0000256" key="7">
    <source>
        <dbReference type="RuleBase" id="RU004440"/>
    </source>
</evidence>
<keyword evidence="6" id="KW-0326">Glycosidase</keyword>
<dbReference type="CDD" id="cd16899">
    <property type="entry name" value="LYZ_C_invert"/>
    <property type="match status" value="1"/>
</dbReference>
<dbReference type="GO" id="GO:0042742">
    <property type="term" value="P:defense response to bacterium"/>
    <property type="evidence" value="ECO:0007669"/>
    <property type="project" value="UniProtKB-KW"/>
</dbReference>